<feature type="transmembrane region" description="Helical" evidence="1">
    <location>
        <begin position="132"/>
        <end position="156"/>
    </location>
</feature>
<dbReference type="GO" id="GO:0005886">
    <property type="term" value="C:plasma membrane"/>
    <property type="evidence" value="ECO:0007669"/>
    <property type="project" value="TreeGrafter"/>
</dbReference>
<reference evidence="2 3" key="1">
    <citation type="submission" date="2020-10" db="EMBL/GenBank/DDBJ databases">
        <title>Blautia liquoris sp.nov., isolated from the mud in a fermentation cellar used for the production of Chinese strong-flavoured liquor.</title>
        <authorList>
            <person name="Lu L."/>
        </authorList>
    </citation>
    <scope>NUCLEOTIDE SEQUENCE [LARGE SCALE GENOMIC DNA]</scope>
    <source>
        <strain evidence="2 3">LZLJ-3</strain>
    </source>
</reference>
<feature type="transmembrane region" description="Helical" evidence="1">
    <location>
        <begin position="230"/>
        <end position="249"/>
    </location>
</feature>
<dbReference type="EMBL" id="CP063304">
    <property type="protein sequence ID" value="QOV19864.1"/>
    <property type="molecule type" value="Genomic_DNA"/>
</dbReference>
<dbReference type="KEGG" id="bliq:INP51_02510"/>
<evidence type="ECO:0000313" key="3">
    <source>
        <dbReference type="Proteomes" id="UP000593601"/>
    </source>
</evidence>
<dbReference type="Proteomes" id="UP000593601">
    <property type="component" value="Chromosome"/>
</dbReference>
<evidence type="ECO:0000313" key="2">
    <source>
        <dbReference type="EMBL" id="QOV19864.1"/>
    </source>
</evidence>
<dbReference type="PANTHER" id="PTHR40089:SF1">
    <property type="entry name" value="ETHANOLAMINE PERMEASE EUTH-RELATED"/>
    <property type="match status" value="1"/>
</dbReference>
<keyword evidence="1" id="KW-1133">Transmembrane helix</keyword>
<dbReference type="RefSeq" id="WP_193736184.1">
    <property type="nucleotide sequence ID" value="NZ_CP063304.1"/>
</dbReference>
<gene>
    <name evidence="2" type="ORF">INP51_02510</name>
</gene>
<dbReference type="Pfam" id="PF04346">
    <property type="entry name" value="EutH"/>
    <property type="match status" value="1"/>
</dbReference>
<keyword evidence="1" id="KW-0812">Transmembrane</keyword>
<proteinExistence type="predicted"/>
<dbReference type="PANTHER" id="PTHR40089">
    <property type="entry name" value="ETHANOLAMINE UTILIZATION PROTEIN EUTH"/>
    <property type="match status" value="1"/>
</dbReference>
<accession>A0A7M2RIP6</accession>
<keyword evidence="3" id="KW-1185">Reference proteome</keyword>
<dbReference type="InterPro" id="IPR007441">
    <property type="entry name" value="EutH"/>
</dbReference>
<feature type="transmembrane region" description="Helical" evidence="1">
    <location>
        <begin position="371"/>
        <end position="393"/>
    </location>
</feature>
<dbReference type="PIRSF" id="PIRSF019466">
    <property type="entry name" value="EutH"/>
    <property type="match status" value="1"/>
</dbReference>
<feature type="transmembrane region" description="Helical" evidence="1">
    <location>
        <begin position="26"/>
        <end position="45"/>
    </location>
</feature>
<protein>
    <submittedName>
        <fullName evidence="2">Ethanolamine utilization protein EutH</fullName>
    </submittedName>
</protein>
<sequence length="412" mass="43706">MFQELIDNISNVSVFTESMKQWISGLSVNDVIVFVMMIFMIIGAIDRIRGNKLGYGEQFEEGFNAMGPLAIAMAGVVAAAPVLAIILKPIIVPVYKLLGADPSMFATTLLACDMGGYPLAMKLAENETIGNFSGLILGTMMGPTLVFTIPVALSIIKKKDRPYLGAGILAGMITIPIGCIAGGLVMNVTKYKISIGTILINLVPVIIIAGLIVLGLWVIPDKMIRGFNKFGTGVTVVITVFTAIAIFEYQTGIKFPLMNIMVEPDADGIIPLESGLLTCGQISIVLVGAFPMVFWITKTFKKGLSAIGKKFGMDENGSAGLVASLANNIAMFNIMDKMNPKGKVLNVAFAVSAAFVFGDHLGFTAGVNKEMIFPVIVGKLVAGITALLLANVLSPKLLSKIQSSVETDAEEA</sequence>
<dbReference type="GO" id="GO:0034228">
    <property type="term" value="F:ethanolamine transmembrane transporter activity"/>
    <property type="evidence" value="ECO:0007669"/>
    <property type="project" value="InterPro"/>
</dbReference>
<feature type="transmembrane region" description="Helical" evidence="1">
    <location>
        <begin position="344"/>
        <end position="365"/>
    </location>
</feature>
<feature type="transmembrane region" description="Helical" evidence="1">
    <location>
        <begin position="163"/>
        <end position="186"/>
    </location>
</feature>
<name>A0A7M2RIP6_9FIRM</name>
<feature type="transmembrane region" description="Helical" evidence="1">
    <location>
        <begin position="198"/>
        <end position="218"/>
    </location>
</feature>
<feature type="transmembrane region" description="Helical" evidence="1">
    <location>
        <begin position="269"/>
        <end position="296"/>
    </location>
</feature>
<evidence type="ECO:0000256" key="1">
    <source>
        <dbReference type="SAM" id="Phobius"/>
    </source>
</evidence>
<dbReference type="NCBIfam" id="NF011666">
    <property type="entry name" value="PRK15086.1-2"/>
    <property type="match status" value="1"/>
</dbReference>
<dbReference type="AlphaFoldDB" id="A0A7M2RIP6"/>
<feature type="transmembrane region" description="Helical" evidence="1">
    <location>
        <begin position="65"/>
        <end position="87"/>
    </location>
</feature>
<keyword evidence="1" id="KW-0472">Membrane</keyword>
<organism evidence="2 3">
    <name type="scientific">Blautia liquoris</name>
    <dbReference type="NCBI Taxonomy" id="2779518"/>
    <lineage>
        <taxon>Bacteria</taxon>
        <taxon>Bacillati</taxon>
        <taxon>Bacillota</taxon>
        <taxon>Clostridia</taxon>
        <taxon>Lachnospirales</taxon>
        <taxon>Lachnospiraceae</taxon>
        <taxon>Blautia</taxon>
    </lineage>
</organism>